<dbReference type="InterPro" id="IPR015590">
    <property type="entry name" value="Aldehyde_DH_dom"/>
</dbReference>
<dbReference type="PANTHER" id="PTHR42986">
    <property type="entry name" value="BENZALDEHYDE DEHYDROGENASE YFMT"/>
    <property type="match status" value="1"/>
</dbReference>
<dbReference type="OrthoDB" id="6882680at2"/>
<dbReference type="AlphaFoldDB" id="A0A1B1B115"/>
<dbReference type="RefSeq" id="WP_067308753.1">
    <property type="nucleotide sequence ID" value="NZ_CP016279.1"/>
</dbReference>
<reference evidence="6 8" key="2">
    <citation type="submission" date="2021-03" db="EMBL/GenBank/DDBJ databases">
        <title>Genomic Encyclopedia of Type Strains, Phase IV (KMG-IV): sequencing the most valuable type-strain genomes for metagenomic binning, comparative biology and taxonomic classification.</title>
        <authorList>
            <person name="Goeker M."/>
        </authorList>
    </citation>
    <scope>NUCLEOTIDE SEQUENCE [LARGE SCALE GENOMIC DNA]</scope>
    <source>
        <strain evidence="6 8">DSM 40499</strain>
    </source>
</reference>
<evidence type="ECO:0000256" key="3">
    <source>
        <dbReference type="ARBA" id="ARBA00023027"/>
    </source>
</evidence>
<evidence type="ECO:0000313" key="6">
    <source>
        <dbReference type="EMBL" id="MBP2056243.1"/>
    </source>
</evidence>
<dbReference type="Gene3D" id="3.40.605.10">
    <property type="entry name" value="Aldehyde Dehydrogenase, Chain A, domain 1"/>
    <property type="match status" value="1"/>
</dbReference>
<evidence type="ECO:0000313" key="8">
    <source>
        <dbReference type="Proteomes" id="UP001519309"/>
    </source>
</evidence>
<dbReference type="GO" id="GO:0016620">
    <property type="term" value="F:oxidoreductase activity, acting on the aldehyde or oxo group of donors, NAD or NADP as acceptor"/>
    <property type="evidence" value="ECO:0007669"/>
    <property type="project" value="InterPro"/>
</dbReference>
<comment type="similarity">
    <text evidence="1">Belongs to the aldehyde dehydrogenase family.</text>
</comment>
<evidence type="ECO:0000259" key="4">
    <source>
        <dbReference type="Pfam" id="PF00171"/>
    </source>
</evidence>
<dbReference type="InterPro" id="IPR016163">
    <property type="entry name" value="Ald_DH_C"/>
</dbReference>
<accession>A0A1B1B115</accession>
<organism evidence="5 7">
    <name type="scientific">Streptomyces griseochromogenes</name>
    <dbReference type="NCBI Taxonomy" id="68214"/>
    <lineage>
        <taxon>Bacteria</taxon>
        <taxon>Bacillati</taxon>
        <taxon>Actinomycetota</taxon>
        <taxon>Actinomycetes</taxon>
        <taxon>Kitasatosporales</taxon>
        <taxon>Streptomycetaceae</taxon>
        <taxon>Streptomyces</taxon>
    </lineage>
</organism>
<dbReference type="Proteomes" id="UP001519309">
    <property type="component" value="Unassembled WGS sequence"/>
</dbReference>
<evidence type="ECO:0000313" key="5">
    <source>
        <dbReference type="EMBL" id="ANP52516.1"/>
    </source>
</evidence>
<dbReference type="InterPro" id="IPR016161">
    <property type="entry name" value="Ald_DH/histidinol_DH"/>
</dbReference>
<feature type="domain" description="Aldehyde dehydrogenase" evidence="4">
    <location>
        <begin position="4"/>
        <end position="361"/>
    </location>
</feature>
<name>A0A1B1B115_9ACTN</name>
<evidence type="ECO:0000256" key="2">
    <source>
        <dbReference type="ARBA" id="ARBA00023002"/>
    </source>
</evidence>
<reference evidence="5 7" key="1">
    <citation type="submission" date="2016-06" db="EMBL/GenBank/DDBJ databases">
        <title>Complete genome sequence of Streptomyces griseochromogenes ATCC 14511, the Blasticidin S producer.</title>
        <authorList>
            <person name="Wu L."/>
        </authorList>
    </citation>
    <scope>NUCLEOTIDE SEQUENCE [LARGE SCALE GENOMIC DNA]</scope>
    <source>
        <strain evidence="5 7">ATCC 14511</strain>
    </source>
</reference>
<proteinExistence type="inferred from homology"/>
<evidence type="ECO:0000313" key="7">
    <source>
        <dbReference type="Proteomes" id="UP000092659"/>
    </source>
</evidence>
<keyword evidence="8" id="KW-1185">Reference proteome</keyword>
<dbReference type="SUPFAM" id="SSF53720">
    <property type="entry name" value="ALDH-like"/>
    <property type="match status" value="1"/>
</dbReference>
<dbReference type="KEGG" id="sgs:AVL59_25910"/>
<dbReference type="PANTHER" id="PTHR42986:SF1">
    <property type="entry name" value="BENZALDEHYDE DEHYDROGENASE YFMT"/>
    <property type="match status" value="1"/>
</dbReference>
<dbReference type="Gene3D" id="3.40.309.10">
    <property type="entry name" value="Aldehyde Dehydrogenase, Chain A, domain 2"/>
    <property type="match status" value="1"/>
</dbReference>
<dbReference type="EMBL" id="CP016279">
    <property type="protein sequence ID" value="ANP52516.1"/>
    <property type="molecule type" value="Genomic_DNA"/>
</dbReference>
<sequence length="376" mass="38869">MSTTPDTNPWIGGVHTEVAADTAEDVRRAVDAAGAASGQWAATKSAMRRQIFLRAARPMADRTDDIVRIMAGEVGATAPWAAFNARLGADILLEAAAAVSQSAGQVLATDADGVISTQARVPKVVIAAISPWNAPLVLGARAIALPLALGDTVVMKPSEDAPVACGLLIADVLREAGVPAGVLNAVTNDRADAAEVVSALVADERVHMVDFTGSIEVGRAIAVHAARHLKPARLELGGENTLLVLQDADLDYAVDAAVLGSFVNSGQIRMCLGRVIVHRLLAEEFTAKPAARAAGLNRGDPTDPAVAVGPVVNSRAAQRIAALVEDAVAKGATLAAGTGRPEGPDTLIRPVVLTGVTERHPLRADRRSHHRRSGAV</sequence>
<dbReference type="Proteomes" id="UP000092659">
    <property type="component" value="Chromosome"/>
</dbReference>
<dbReference type="InterPro" id="IPR016162">
    <property type="entry name" value="Ald_DH_N"/>
</dbReference>
<protein>
    <submittedName>
        <fullName evidence="6">Acyl-CoA reductase-like NAD-dependent aldehyde dehydrogenase</fullName>
    </submittedName>
</protein>
<gene>
    <name evidence="5" type="ORF">AVL59_25910</name>
    <name evidence="6" type="ORF">J2Z21_009261</name>
</gene>
<keyword evidence="3" id="KW-0520">NAD</keyword>
<dbReference type="EMBL" id="JAGGLP010000042">
    <property type="protein sequence ID" value="MBP2056243.1"/>
    <property type="molecule type" value="Genomic_DNA"/>
</dbReference>
<dbReference type="STRING" id="68214.AVL59_25910"/>
<evidence type="ECO:0000256" key="1">
    <source>
        <dbReference type="ARBA" id="ARBA00009986"/>
    </source>
</evidence>
<keyword evidence="2" id="KW-0560">Oxidoreductase</keyword>
<dbReference type="Pfam" id="PF00171">
    <property type="entry name" value="Aldedh"/>
    <property type="match status" value="1"/>
</dbReference>